<protein>
    <submittedName>
        <fullName evidence="2">Uncharacterized protein</fullName>
    </submittedName>
</protein>
<feature type="region of interest" description="Disordered" evidence="1">
    <location>
        <begin position="231"/>
        <end position="259"/>
    </location>
</feature>
<gene>
    <name evidence="2" type="ORF">BOTBODRAFT_34873</name>
</gene>
<dbReference type="InParanoid" id="A0A067MKC2"/>
<evidence type="ECO:0000256" key="1">
    <source>
        <dbReference type="SAM" id="MobiDB-lite"/>
    </source>
</evidence>
<feature type="compositionally biased region" description="Polar residues" evidence="1">
    <location>
        <begin position="417"/>
        <end position="427"/>
    </location>
</feature>
<accession>A0A067MKC2</accession>
<feature type="compositionally biased region" description="Low complexity" evidence="1">
    <location>
        <begin position="310"/>
        <end position="323"/>
    </location>
</feature>
<evidence type="ECO:0000313" key="2">
    <source>
        <dbReference type="EMBL" id="KDQ12016.1"/>
    </source>
</evidence>
<dbReference type="AlphaFoldDB" id="A0A067MKC2"/>
<feature type="compositionally biased region" description="Basic residues" evidence="1">
    <location>
        <begin position="372"/>
        <end position="383"/>
    </location>
</feature>
<proteinExistence type="predicted"/>
<feature type="compositionally biased region" description="Gly residues" evidence="1">
    <location>
        <begin position="384"/>
        <end position="401"/>
    </location>
</feature>
<dbReference type="Proteomes" id="UP000027195">
    <property type="component" value="Unassembled WGS sequence"/>
</dbReference>
<organism evidence="2 3">
    <name type="scientific">Botryobasidium botryosum (strain FD-172 SS1)</name>
    <dbReference type="NCBI Taxonomy" id="930990"/>
    <lineage>
        <taxon>Eukaryota</taxon>
        <taxon>Fungi</taxon>
        <taxon>Dikarya</taxon>
        <taxon>Basidiomycota</taxon>
        <taxon>Agaricomycotina</taxon>
        <taxon>Agaricomycetes</taxon>
        <taxon>Cantharellales</taxon>
        <taxon>Botryobasidiaceae</taxon>
        <taxon>Botryobasidium</taxon>
    </lineage>
</organism>
<feature type="compositionally biased region" description="Low complexity" evidence="1">
    <location>
        <begin position="231"/>
        <end position="246"/>
    </location>
</feature>
<keyword evidence="3" id="KW-1185">Reference proteome</keyword>
<dbReference type="EMBL" id="KL198053">
    <property type="protein sequence ID" value="KDQ12016.1"/>
    <property type="molecule type" value="Genomic_DNA"/>
</dbReference>
<evidence type="ECO:0000313" key="3">
    <source>
        <dbReference type="Proteomes" id="UP000027195"/>
    </source>
</evidence>
<feature type="region of interest" description="Disordered" evidence="1">
    <location>
        <begin position="358"/>
        <end position="427"/>
    </location>
</feature>
<sequence>MPKRVATPPPPEDEPRYLAVNNPYPPQANLALKSDIEDLVRWLASCMGKRHLYALFYKKVTPNTIIIEVGRDFTGWRALLGAHAWSEVFHPTAIAPEDRNRVSRIFYSTYPSGRQVEKAGWKRIFVEEEWFDGWKPQNPVTKFPYPLTSHCETPAEDQTGYTLCRPLPLELFGMVRIVNEPAAAPPVVGSNTWVSTKGSTPNAWQKKGPTIVQVPDKLANQFTSLSLTELKSTSPPLTSATTASSSVFSPYESDDEDDEKPYIAREHAKGEFHFEPVEDDDEIDEGYGIGLNAANVWDKAESLSGWETMSKASAPPSEAPGPSGQSDFGDTFNEPEPQLCPVHGPLCSRGICTEYRKNKATWKDRAAEHGNRGRGRGTPRGRGSRGGTPMGSPGGGRGGKGSATPVSPGRSGGGSAWQGNTASLFAS</sequence>
<name>A0A067MKC2_BOTB1</name>
<feature type="compositionally biased region" description="Basic and acidic residues" evidence="1">
    <location>
        <begin position="358"/>
        <end position="371"/>
    </location>
</feature>
<dbReference type="OrthoDB" id="3243413at2759"/>
<feature type="region of interest" description="Disordered" evidence="1">
    <location>
        <begin position="308"/>
        <end position="344"/>
    </location>
</feature>
<reference evidence="3" key="1">
    <citation type="journal article" date="2014" name="Proc. Natl. Acad. Sci. U.S.A.">
        <title>Extensive sampling of basidiomycete genomes demonstrates inadequacy of the white-rot/brown-rot paradigm for wood decay fungi.</title>
        <authorList>
            <person name="Riley R."/>
            <person name="Salamov A.A."/>
            <person name="Brown D.W."/>
            <person name="Nagy L.G."/>
            <person name="Floudas D."/>
            <person name="Held B.W."/>
            <person name="Levasseur A."/>
            <person name="Lombard V."/>
            <person name="Morin E."/>
            <person name="Otillar R."/>
            <person name="Lindquist E.A."/>
            <person name="Sun H."/>
            <person name="LaButti K.M."/>
            <person name="Schmutz J."/>
            <person name="Jabbour D."/>
            <person name="Luo H."/>
            <person name="Baker S.E."/>
            <person name="Pisabarro A.G."/>
            <person name="Walton J.D."/>
            <person name="Blanchette R.A."/>
            <person name="Henrissat B."/>
            <person name="Martin F."/>
            <person name="Cullen D."/>
            <person name="Hibbett D.S."/>
            <person name="Grigoriev I.V."/>
        </authorList>
    </citation>
    <scope>NUCLEOTIDE SEQUENCE [LARGE SCALE GENOMIC DNA]</scope>
    <source>
        <strain evidence="3">FD-172 SS1</strain>
    </source>
</reference>
<dbReference type="HOGENOM" id="CLU_723912_0_0_1"/>